<evidence type="ECO:0000256" key="2">
    <source>
        <dbReference type="ARBA" id="ARBA00022679"/>
    </source>
</evidence>
<sequence length="231" mass="24810">MSSMTESVARLSRRQIAWRAAQDIENGWYVNLGIGLPTLAASYVPDGREIVFHSENGLLGVGAYPKPGEEDPDLINATKEYVTLAKGASVFKHSDSFTMIRGGHLDLALLGAFEVSVKGDLANWTTEDPNFPPGVGGAMDLAVGAKRIRVLMEHTTRKGEPKIRKACQYPLTAASVVKRLYTDLAVIDVTEDGLLVVEMAEGLTRDALQEVTEAPLTYAANVGVLKAPAVS</sequence>
<dbReference type="RefSeq" id="WP_121221937.1">
    <property type="nucleotide sequence ID" value="NZ_RBIG01000004.1"/>
</dbReference>
<dbReference type="InterPro" id="IPR004164">
    <property type="entry name" value="CoA_transf_AS"/>
</dbReference>
<dbReference type="GO" id="GO:0008410">
    <property type="term" value="F:CoA-transferase activity"/>
    <property type="evidence" value="ECO:0007669"/>
    <property type="project" value="InterPro"/>
</dbReference>
<accession>A0A420WB33</accession>
<comment type="caution">
    <text evidence="3">The sequence shown here is derived from an EMBL/GenBank/DDBJ whole genome shotgun (WGS) entry which is preliminary data.</text>
</comment>
<dbReference type="SMART" id="SM00882">
    <property type="entry name" value="CoA_trans"/>
    <property type="match status" value="1"/>
</dbReference>
<dbReference type="Proteomes" id="UP000277424">
    <property type="component" value="Unassembled WGS sequence"/>
</dbReference>
<reference evidence="3 4" key="1">
    <citation type="submission" date="2018-10" db="EMBL/GenBank/DDBJ databases">
        <title>Comparative analysis of microorganisms from saline springs in Andes Mountain Range, Colombia.</title>
        <authorList>
            <person name="Rubin E."/>
        </authorList>
    </citation>
    <scope>NUCLEOTIDE SEQUENCE [LARGE SCALE GENOMIC DNA]</scope>
    <source>
        <strain evidence="3 4">USBA 36</strain>
    </source>
</reference>
<evidence type="ECO:0000313" key="4">
    <source>
        <dbReference type="Proteomes" id="UP000277424"/>
    </source>
</evidence>
<dbReference type="PANTHER" id="PTHR13707:SF60">
    <property type="entry name" value="ACETATE COA-TRANSFERASE SUBUNIT ALPHA"/>
    <property type="match status" value="1"/>
</dbReference>
<organism evidence="3 4">
    <name type="scientific">Oceanibaculum indicum</name>
    <dbReference type="NCBI Taxonomy" id="526216"/>
    <lineage>
        <taxon>Bacteria</taxon>
        <taxon>Pseudomonadati</taxon>
        <taxon>Pseudomonadota</taxon>
        <taxon>Alphaproteobacteria</taxon>
        <taxon>Rhodospirillales</taxon>
        <taxon>Oceanibaculaceae</taxon>
        <taxon>Oceanibaculum</taxon>
    </lineage>
</organism>
<dbReference type="NCBIfam" id="TIGR02428">
    <property type="entry name" value="pcaJ_scoB_fam"/>
    <property type="match status" value="1"/>
</dbReference>
<dbReference type="EMBL" id="RBIG01000004">
    <property type="protein sequence ID" value="RKQ68142.1"/>
    <property type="molecule type" value="Genomic_DNA"/>
</dbReference>
<evidence type="ECO:0000256" key="1">
    <source>
        <dbReference type="ARBA" id="ARBA00007047"/>
    </source>
</evidence>
<dbReference type="PROSITE" id="PS01274">
    <property type="entry name" value="COA_TRANSF_2"/>
    <property type="match status" value="1"/>
</dbReference>
<dbReference type="AlphaFoldDB" id="A0A420WB33"/>
<dbReference type="Gene3D" id="3.40.1080.10">
    <property type="entry name" value="Glutaconate Coenzyme A-transferase"/>
    <property type="match status" value="1"/>
</dbReference>
<dbReference type="OrthoDB" id="9778604at2"/>
<gene>
    <name evidence="3" type="ORF">BCL74_3461</name>
</gene>
<protein>
    <submittedName>
        <fullName evidence="3">3-oxoacid CoA-transferase/3-oxoadipate CoA-transferase beta subunit</fullName>
    </submittedName>
</protein>
<dbReference type="InterPro" id="IPR012791">
    <property type="entry name" value="3-oxoacid_CoA-transf_B"/>
</dbReference>
<dbReference type="Pfam" id="PF01144">
    <property type="entry name" value="CoA_trans"/>
    <property type="match status" value="1"/>
</dbReference>
<comment type="similarity">
    <text evidence="1">Belongs to the 3-oxoacid CoA-transferase subunit B family.</text>
</comment>
<keyword evidence="2 3" id="KW-0808">Transferase</keyword>
<dbReference type="InterPro" id="IPR037171">
    <property type="entry name" value="NagB/RpiA_transferase-like"/>
</dbReference>
<dbReference type="SUPFAM" id="SSF100950">
    <property type="entry name" value="NagB/RpiA/CoA transferase-like"/>
    <property type="match status" value="1"/>
</dbReference>
<dbReference type="InterPro" id="IPR004165">
    <property type="entry name" value="CoA_trans_fam_I"/>
</dbReference>
<proteinExistence type="inferred from homology"/>
<name>A0A420WB33_9PROT</name>
<evidence type="ECO:0000313" key="3">
    <source>
        <dbReference type="EMBL" id="RKQ68142.1"/>
    </source>
</evidence>
<dbReference type="PANTHER" id="PTHR13707">
    <property type="entry name" value="KETOACID-COENZYME A TRANSFERASE"/>
    <property type="match status" value="1"/>
</dbReference>